<keyword evidence="2" id="KW-0449">Lipoprotein</keyword>
<dbReference type="PANTHER" id="PTHR23248">
    <property type="entry name" value="PHOSPHOLIPID SCRAMBLASE-RELATED"/>
    <property type="match status" value="1"/>
</dbReference>
<dbReference type="PANTHER" id="PTHR23248:SF9">
    <property type="entry name" value="PHOSPHOLIPID SCRAMBLASE"/>
    <property type="match status" value="1"/>
</dbReference>
<comment type="cofactor">
    <cofactor evidence="2">
        <name>Ca(2+)</name>
        <dbReference type="ChEBI" id="CHEBI:29108"/>
    </cofactor>
</comment>
<evidence type="ECO:0000256" key="1">
    <source>
        <dbReference type="ARBA" id="ARBA00005350"/>
    </source>
</evidence>
<comment type="function">
    <text evidence="2">May mediate accelerated ATP-independent bidirectional transbilayer migration of phospholipids upon binding calcium ions that results in a loss of phospholipid asymmetry in the plasma membrane.</text>
</comment>
<dbReference type="AlphaFoldDB" id="A0A158QYV4"/>
<keyword evidence="2" id="KW-0564">Palmitate</keyword>
<protein>
    <recommendedName>
        <fullName evidence="2">Phospholipid scramblase</fullName>
    </recommendedName>
</protein>
<evidence type="ECO:0000256" key="3">
    <source>
        <dbReference type="SAM" id="MobiDB-lite"/>
    </source>
</evidence>
<name>A0A158QYV4_NIPBR</name>
<evidence type="ECO:0000256" key="2">
    <source>
        <dbReference type="RuleBase" id="RU363116"/>
    </source>
</evidence>
<feature type="compositionally biased region" description="Basic and acidic residues" evidence="3">
    <location>
        <begin position="15"/>
        <end position="27"/>
    </location>
</feature>
<keyword evidence="5" id="KW-1185">Reference proteome</keyword>
<gene>
    <name evidence="4" type="ORF">NBR_LOCUS9080</name>
</gene>
<comment type="similarity">
    <text evidence="1 2">Belongs to the phospholipid scramblase family.</text>
</comment>
<reference evidence="4 5" key="2">
    <citation type="submission" date="2018-11" db="EMBL/GenBank/DDBJ databases">
        <authorList>
            <consortium name="Pathogen Informatics"/>
        </authorList>
    </citation>
    <scope>NUCLEOTIDE SEQUENCE [LARGE SCALE GENOMIC DNA]</scope>
</reference>
<dbReference type="EMBL" id="UYSL01020088">
    <property type="protein sequence ID" value="VDL72669.1"/>
    <property type="molecule type" value="Genomic_DNA"/>
</dbReference>
<proteinExistence type="inferred from homology"/>
<dbReference type="WBParaSite" id="NBR_0000907901-mRNA-1">
    <property type="protein sequence ID" value="NBR_0000907901-mRNA-1"/>
    <property type="gene ID" value="NBR_0000907901"/>
</dbReference>
<reference evidence="6" key="1">
    <citation type="submission" date="2016-04" db="UniProtKB">
        <authorList>
            <consortium name="WormBaseParasite"/>
        </authorList>
    </citation>
    <scope>IDENTIFICATION</scope>
</reference>
<dbReference type="STRING" id="27835.A0A158QYV4"/>
<dbReference type="Proteomes" id="UP000271162">
    <property type="component" value="Unassembled WGS sequence"/>
</dbReference>
<evidence type="ECO:0000313" key="5">
    <source>
        <dbReference type="Proteomes" id="UP000271162"/>
    </source>
</evidence>
<dbReference type="Pfam" id="PF03803">
    <property type="entry name" value="Scramblase"/>
    <property type="match status" value="2"/>
</dbReference>
<dbReference type="GO" id="GO:0017128">
    <property type="term" value="F:phospholipid scramblase activity"/>
    <property type="evidence" value="ECO:0007669"/>
    <property type="project" value="InterPro"/>
</dbReference>
<feature type="region of interest" description="Disordered" evidence="3">
    <location>
        <begin position="1"/>
        <end position="28"/>
    </location>
</feature>
<dbReference type="InterPro" id="IPR005552">
    <property type="entry name" value="Scramblase"/>
</dbReference>
<accession>A0A158QYV4</accession>
<sequence>MVISKQPGEEDEDEKGDKPETSKDDKQSNLPQCLKVLNSLEGVVIEQRLELLEMHTKFEGSNKYDVHALGGMPVYSSEDGSRIGSITKLFAGVLQEYKTDADTYKLLFPTDLSLTAKMTIIAATILIDFIAFEDNEGKKKYGKAK</sequence>
<keyword evidence="2" id="KW-0106">Calcium</keyword>
<dbReference type="GO" id="GO:0005886">
    <property type="term" value="C:plasma membrane"/>
    <property type="evidence" value="ECO:0007669"/>
    <property type="project" value="TreeGrafter"/>
</dbReference>
<organism evidence="6">
    <name type="scientific">Nippostrongylus brasiliensis</name>
    <name type="common">Rat hookworm</name>
    <dbReference type="NCBI Taxonomy" id="27835"/>
    <lineage>
        <taxon>Eukaryota</taxon>
        <taxon>Metazoa</taxon>
        <taxon>Ecdysozoa</taxon>
        <taxon>Nematoda</taxon>
        <taxon>Chromadorea</taxon>
        <taxon>Rhabditida</taxon>
        <taxon>Rhabditina</taxon>
        <taxon>Rhabditomorpha</taxon>
        <taxon>Strongyloidea</taxon>
        <taxon>Heligmosomidae</taxon>
        <taxon>Nippostrongylus</taxon>
    </lineage>
</organism>
<evidence type="ECO:0000313" key="6">
    <source>
        <dbReference type="WBParaSite" id="NBR_0000907901-mRNA-1"/>
    </source>
</evidence>
<evidence type="ECO:0000313" key="4">
    <source>
        <dbReference type="EMBL" id="VDL72669.1"/>
    </source>
</evidence>